<evidence type="ECO:0000313" key="11">
    <source>
        <dbReference type="Proteomes" id="UP001634394"/>
    </source>
</evidence>
<proteinExistence type="inferred from homology"/>
<evidence type="ECO:0000256" key="3">
    <source>
        <dbReference type="ARBA" id="ARBA00022517"/>
    </source>
</evidence>
<dbReference type="InterPro" id="IPR022125">
    <property type="entry name" value="U3snoRNP10_N"/>
</dbReference>
<dbReference type="Gene3D" id="1.25.10.10">
    <property type="entry name" value="Leucine-rich Repeat Variant"/>
    <property type="match status" value="2"/>
</dbReference>
<dbReference type="InterPro" id="IPR056473">
    <property type="entry name" value="HEAT_Utp10/HEAT1"/>
</dbReference>
<dbReference type="InterPro" id="IPR040191">
    <property type="entry name" value="UTP10"/>
</dbReference>
<dbReference type="InterPro" id="IPR012954">
    <property type="entry name" value="BP28_C_dom"/>
</dbReference>
<evidence type="ECO:0000256" key="1">
    <source>
        <dbReference type="ARBA" id="ARBA00004604"/>
    </source>
</evidence>
<evidence type="ECO:0000256" key="4">
    <source>
        <dbReference type="ARBA" id="ARBA00022552"/>
    </source>
</evidence>
<evidence type="ECO:0000259" key="9">
    <source>
        <dbReference type="SMART" id="SM01036"/>
    </source>
</evidence>
<evidence type="ECO:0000313" key="10">
    <source>
        <dbReference type="EMBL" id="KAL3869078.1"/>
    </source>
</evidence>
<dbReference type="Pfam" id="PF12397">
    <property type="entry name" value="U3snoRNP10"/>
    <property type="match status" value="1"/>
</dbReference>
<sequence>MTSLAKQLQRLAVPHSQAVFGGDKRKVSLLFDPKEAASIDRETFYALGTNGLEELITLYEGFQEYESSLYAESSLTFERSVQTKEVNQKLDETISHFLIHLSPYCLLKPAHKALEWLIYRYHIHHYNMDDLILCFLPYHESRIFVRVIQLFKFDSKIATKWDWLQPLQSSGVHLSSITLRNHCRTNPAFLNFICDMVSKALKAYDTDKSKIPQLKVLFSFYTTTIIGVLELNHVTETLVSMLLPHLSQGLRSRILDYRTASCMILSQLLHKTKLKWSLLKTLQQVLCKFASGELLAEAVTCLLLMFQTQTDIQLTKKSFRYLLRQPALVDIVSQLSLEYSCDVLIWELLDHLVPAAFKQSFSLATSEESSGSEFEGSLPQYLSMLHRFLAGVTLTPALAEKTAVKFIQSYVKYINKCTDQDENDKMKSSLRGIVRLLEGRYSLCVDVAVKRVISGLEDEADRNLVQQFLNMSVLSVQHHLMAYGDASLALSLNHRLPEVRQKAVEHLLQHNTEIDDEEFLQESILLRLQDDWPQVVNAVLKNGKNFWHLVTDQGLALTQLEKLFKKAVYDKAWHETAKLAMTVLGTCECKEQVTTQIVDIVLPSCFMMYADTFYLEFIDDVCKLPQVKSNTFLSHFAQAWKSYSPEAAQIGDINLKVAECIAIAAENCGPHDCLHMVEKWCQKSCETEEPHFQCLLILVLSNLIRKSPVGKRTSQGKKSSTMEYSWILLQMITKIIKENKTDQNLERNVPENLVAIEMFQVVTEVSFYIKMYRKVPHFLCLRALQEIIENLKVAGTLEAAPWWQYMGDGGQEDKFLQVSVHLFALLMNGASDTNDRVNRVLLISFFKKCFQDVHIVMKFLCLLWTQDCNDQRGHLGFTAALQAQALQLGLVCLHNLDNSDIVSVASSATVVISLVLVLTSPYQGIRECGVRAIQALLKGQGDMEGSFSPLMRKIEYCSEEIASDPDYIQEVIKSVYKNTNLEDESPLKKSRNQKTQRKDLKRESLKILISELTSKTSPMFLQHRLLHIFRKLDSTEMLMGLLPLLDSILDHPSGEITPMATDSLKLLVERFTHQNILALGPDSQGLKLFLKILGLPSQRSCHLIAPQIAAIKQVTKELFSALEHPAQQKILTCLFDVWVEGTSIAVTNLVRKVLKHIPMEAEHIAEELKSCLKTAEAKTMKQAKRLKRDLVEEQADVELLEFENAEWQRKTVVLEAVHLKKRIRNYHLLLPVTFQVLARILESESHSSAEYQKQLLLSLLCNLCKRLEKELASGGKTSVGSDKFNMELIVNCIRSSENPQTHQQALLVLTAAAKIYPEHLLHNVMSVFTFIGANILRQDDAYSFHVISRILETVIPALITACEQRKRVPKDITNDVEDVITMVIQVFVDAYPHIPRHRRQMLFTQLLTVVGGGSYLWRTLLLIMEMVVTKGMPRSGVVAEEESPAVLPSQDLEFCLSQCSQFSSSVQITSAVHILKYISKLPNDKEDGKSSQKMSPKSLGKLRKDEAHIFNVDTHTARQLRHFKYATVCLLGAMFSGEDFISQMVSTEERELLDSARKILETTLEFICQVSMATTAAGTSQGHKASIRFLKALQHKSYDLLDKVVSLFPERVFIEVVSSLVSHPLSSIRRKALDMLNVKLQAQREEIDKQKEKLFLPLVDRLVTLIKESVWGTNITEESLINGQTAFISLKLLCKILGDKHPTTFIQVLKVTMEVLTGNHANQQVSACALLCLAEICSTLKVHTIQHLPLFMPQLLNILSKEEALFSNELYLLSVLTAVSKVTENLAHFLSPYLADILFHVCILLGQGAEVEVLNKPQLQLRLKSIRQSLATLLPSRVLLPAILTCYERLLQERLISVSALLQLLGDHIQHISKEDLTHHLTSLQTFFFTCLDLRGQEQIQVSHHKVEKIEGVAIETIITMVMKLSEATFRPFLFKLFDWATQDDEQRHRILVFYRLADRLADSLRSLFTLFAGHIFQHAASMLNQNCKAKSGIKFFPEDRKKRKKSCQLLMYIFDCLHKCFLYDTEGFVNKERFDSLMQPLVDQIENEQGSEEMYHSRISEHLVPCIVQFAVAAQDDSLWKALNYQILLKTRNAAAKVRFAALLTIDELHKKLGEDYMTLLPETIPFLAELMEDESEEVEKKCQAVVVQMEKTLGEPLQKYF</sequence>
<reference evidence="10 11" key="1">
    <citation type="submission" date="2024-11" db="EMBL/GenBank/DDBJ databases">
        <title>Chromosome-level genome assembly of the freshwater bivalve Anodonta woodiana.</title>
        <authorList>
            <person name="Chen X."/>
        </authorList>
    </citation>
    <scope>NUCLEOTIDE SEQUENCE [LARGE SCALE GENOMIC DNA]</scope>
    <source>
        <strain evidence="10">MN2024</strain>
        <tissue evidence="10">Gills</tissue>
    </source>
</reference>
<dbReference type="PANTHER" id="PTHR13457">
    <property type="entry name" value="BAP28"/>
    <property type="match status" value="1"/>
</dbReference>
<evidence type="ECO:0000256" key="8">
    <source>
        <dbReference type="SAM" id="Coils"/>
    </source>
</evidence>
<evidence type="ECO:0000256" key="2">
    <source>
        <dbReference type="ARBA" id="ARBA00010559"/>
    </source>
</evidence>
<keyword evidence="3 7" id="KW-0690">Ribosome biogenesis</keyword>
<feature type="domain" description="BP28 C-terminal" evidence="9">
    <location>
        <begin position="1874"/>
        <end position="2029"/>
    </location>
</feature>
<keyword evidence="8" id="KW-0175">Coiled coil</keyword>
<dbReference type="GO" id="GO:0006364">
    <property type="term" value="P:rRNA processing"/>
    <property type="evidence" value="ECO:0007669"/>
    <property type="project" value="UniProtKB-UniRule"/>
</dbReference>
<dbReference type="GO" id="GO:0005730">
    <property type="term" value="C:nucleolus"/>
    <property type="evidence" value="ECO:0007669"/>
    <property type="project" value="UniProtKB-SubCell"/>
</dbReference>
<dbReference type="PANTHER" id="PTHR13457:SF1">
    <property type="entry name" value="HEAT REPEAT-CONTAINING PROTEIN 1"/>
    <property type="match status" value="1"/>
</dbReference>
<dbReference type="InterPro" id="IPR016024">
    <property type="entry name" value="ARM-type_fold"/>
</dbReference>
<comment type="similarity">
    <text evidence="2 7">Belongs to the HEATR1/UTP10 family.</text>
</comment>
<dbReference type="Proteomes" id="UP001634394">
    <property type="component" value="Unassembled WGS sequence"/>
</dbReference>
<comment type="subcellular location">
    <subcellularLocation>
        <location evidence="1 7">Nucleus</location>
        <location evidence="1 7">Nucleolus</location>
    </subcellularLocation>
</comment>
<dbReference type="EMBL" id="JBJQND010000008">
    <property type="protein sequence ID" value="KAL3869078.1"/>
    <property type="molecule type" value="Genomic_DNA"/>
</dbReference>
<evidence type="ECO:0000256" key="6">
    <source>
        <dbReference type="ARBA" id="ARBA00023274"/>
    </source>
</evidence>
<evidence type="ECO:0000256" key="7">
    <source>
        <dbReference type="RuleBase" id="RU367065"/>
    </source>
</evidence>
<protein>
    <recommendedName>
        <fullName evidence="7">HEAT repeat-containing protein 1</fullName>
    </recommendedName>
</protein>
<dbReference type="Pfam" id="PF23243">
    <property type="entry name" value="HEAT_HEATR1"/>
    <property type="match status" value="1"/>
</dbReference>
<comment type="function">
    <text evidence="7">Involved in nucleolar processing of pre-18S ribosomal RNA.</text>
</comment>
<name>A0ABD3W894_SINWO</name>
<dbReference type="GO" id="GO:1990904">
    <property type="term" value="C:ribonucleoprotein complex"/>
    <property type="evidence" value="ECO:0007669"/>
    <property type="project" value="UniProtKB-KW"/>
</dbReference>
<keyword evidence="11" id="KW-1185">Reference proteome</keyword>
<feature type="coiled-coil region" evidence="8">
    <location>
        <begin position="1183"/>
        <end position="1210"/>
    </location>
</feature>
<keyword evidence="5 7" id="KW-0539">Nucleus</keyword>
<dbReference type="SMART" id="SM01036">
    <property type="entry name" value="BP28CT"/>
    <property type="match status" value="1"/>
</dbReference>
<keyword evidence="4 7" id="KW-0698">rRNA processing</keyword>
<comment type="caution">
    <text evidence="10">The sequence shown here is derived from an EMBL/GenBank/DDBJ whole genome shotgun (WGS) entry which is preliminary data.</text>
</comment>
<keyword evidence="6 7" id="KW-0687">Ribonucleoprotein</keyword>
<organism evidence="10 11">
    <name type="scientific">Sinanodonta woodiana</name>
    <name type="common">Chinese pond mussel</name>
    <name type="synonym">Anodonta woodiana</name>
    <dbReference type="NCBI Taxonomy" id="1069815"/>
    <lineage>
        <taxon>Eukaryota</taxon>
        <taxon>Metazoa</taxon>
        <taxon>Spiralia</taxon>
        <taxon>Lophotrochozoa</taxon>
        <taxon>Mollusca</taxon>
        <taxon>Bivalvia</taxon>
        <taxon>Autobranchia</taxon>
        <taxon>Heteroconchia</taxon>
        <taxon>Palaeoheterodonta</taxon>
        <taxon>Unionida</taxon>
        <taxon>Unionoidea</taxon>
        <taxon>Unionidae</taxon>
        <taxon>Unioninae</taxon>
        <taxon>Sinanodonta</taxon>
    </lineage>
</organism>
<accession>A0ABD3W894</accession>
<gene>
    <name evidence="10" type="ORF">ACJMK2_041804</name>
</gene>
<dbReference type="InterPro" id="IPR011989">
    <property type="entry name" value="ARM-like"/>
</dbReference>
<evidence type="ECO:0000256" key="5">
    <source>
        <dbReference type="ARBA" id="ARBA00023242"/>
    </source>
</evidence>
<dbReference type="Pfam" id="PF08146">
    <property type="entry name" value="BP28CT"/>
    <property type="match status" value="1"/>
</dbReference>
<dbReference type="SUPFAM" id="SSF48371">
    <property type="entry name" value="ARM repeat"/>
    <property type="match status" value="3"/>
</dbReference>